<geneLocation type="plasmid" evidence="1 2">
    <name>megaplasmid pDF308</name>
</geneLocation>
<gene>
    <name evidence="1" type="ordered locus">DEFDS_P111</name>
</gene>
<dbReference type="KEGG" id="ddf:DEFDS_P111"/>
<evidence type="ECO:0000313" key="1">
    <source>
        <dbReference type="EMBL" id="BAI81733.1"/>
    </source>
</evidence>
<protein>
    <submittedName>
        <fullName evidence="1">Uncharacterized protein</fullName>
    </submittedName>
</protein>
<accession>D3PEU1</accession>
<organism evidence="1 2">
    <name type="scientific">Deferribacter desulfuricans (strain DSM 14783 / JCM 11476 / NBRC 101012 / SSM1)</name>
    <dbReference type="NCBI Taxonomy" id="639282"/>
    <lineage>
        <taxon>Bacteria</taxon>
        <taxon>Pseudomonadati</taxon>
        <taxon>Deferribacterota</taxon>
        <taxon>Deferribacteres</taxon>
        <taxon>Deferribacterales</taxon>
        <taxon>Deferribacteraceae</taxon>
        <taxon>Deferribacter</taxon>
    </lineage>
</organism>
<evidence type="ECO:0000313" key="2">
    <source>
        <dbReference type="Proteomes" id="UP000001520"/>
    </source>
</evidence>
<proteinExistence type="predicted"/>
<keyword evidence="1" id="KW-0614">Plasmid</keyword>
<dbReference type="AlphaFoldDB" id="D3PEU1"/>
<dbReference type="EMBL" id="AP011530">
    <property type="protein sequence ID" value="BAI81733.1"/>
    <property type="molecule type" value="Genomic_DNA"/>
</dbReference>
<sequence length="249" mass="29521">MNRYIMTYEEALEKVRQGSFFKDKKILKLANETGWTIAHEQAWNGWITEDKEILELANETGWTVAHKQAEHGWITNDKNILKLVNTQGKSVVGIIAKNKSIKEWLPLDFNILNFEGVIDYYDKLNKIKLAAFIAVDPNYKYIPKYKKFLLLKYKTRYIIKYKDYNKLKISEFYVILHHLQDTNNKNFNVISGIKLINKNLTDNNYIYKLEKLKAPLKNYFIAPNYIKLIEFYKKLNLEIKKHLLTTNIC</sequence>
<reference evidence="1 2" key="1">
    <citation type="journal article" date="2010" name="DNA Res.">
        <title>Bacterial lifestyle in a deep-sea hydrothermal vent chimney revealed by the genome sequence of the thermophilic bacterium Deferribacter desulfuricans SSM1.</title>
        <authorList>
            <person name="Takaki Y."/>
            <person name="Shimamura S."/>
            <person name="Nakagawa S."/>
            <person name="Fukuhara Y."/>
            <person name="Horikawa H."/>
            <person name="Ankai A."/>
            <person name="Harada T."/>
            <person name="Hosoyama A."/>
            <person name="Oguchi A."/>
            <person name="Fukui S."/>
            <person name="Fujita N."/>
            <person name="Takami H."/>
            <person name="Takai K."/>
        </authorList>
    </citation>
    <scope>NUCLEOTIDE SEQUENCE [LARGE SCALE GENOMIC DNA]</scope>
    <source>
        <strain evidence="2">DSM 14783 / JCM 11476 / NBRC 101012 / SSM1</strain>
        <plasmid evidence="2">Plasmid megaplasmid pDF308</plasmid>
    </source>
</reference>
<dbReference type="Proteomes" id="UP000001520">
    <property type="component" value="Plasmid megaplasmid pDF308"/>
</dbReference>
<dbReference type="RefSeq" id="WP_013008960.1">
    <property type="nucleotide sequence ID" value="NC_013940.1"/>
</dbReference>
<keyword evidence="2" id="KW-1185">Reference proteome</keyword>
<dbReference type="HOGENOM" id="CLU_1022049_0_0_0"/>
<name>D3PEU1_DEFDS</name>